<dbReference type="Pfam" id="PF10707">
    <property type="entry name" value="YrbL-PhoP_reg"/>
    <property type="match status" value="1"/>
</dbReference>
<dbReference type="AlphaFoldDB" id="A0A644VHV0"/>
<reference evidence="1" key="1">
    <citation type="submission" date="2019-08" db="EMBL/GenBank/DDBJ databases">
        <authorList>
            <person name="Kucharzyk K."/>
            <person name="Murdoch R.W."/>
            <person name="Higgins S."/>
            <person name="Loffler F."/>
        </authorList>
    </citation>
    <scope>NUCLEOTIDE SEQUENCE</scope>
</reference>
<comment type="caution">
    <text evidence="1">The sequence shown here is derived from an EMBL/GenBank/DDBJ whole genome shotgun (WGS) entry which is preliminary data.</text>
</comment>
<accession>A0A644VHV0</accession>
<organism evidence="1">
    <name type="scientific">bioreactor metagenome</name>
    <dbReference type="NCBI Taxonomy" id="1076179"/>
    <lineage>
        <taxon>unclassified sequences</taxon>
        <taxon>metagenomes</taxon>
        <taxon>ecological metagenomes</taxon>
    </lineage>
</organism>
<gene>
    <name evidence="1" type="primary">yrbL_2</name>
    <name evidence="1" type="ORF">SDC9_36861</name>
</gene>
<dbReference type="InterPro" id="IPR019647">
    <property type="entry name" value="PhoP_reg_network_YrbL"/>
</dbReference>
<evidence type="ECO:0008006" key="2">
    <source>
        <dbReference type="Google" id="ProtNLM"/>
    </source>
</evidence>
<evidence type="ECO:0000313" key="1">
    <source>
        <dbReference type="EMBL" id="MPL90805.1"/>
    </source>
</evidence>
<dbReference type="EMBL" id="VSSQ01000313">
    <property type="protein sequence ID" value="MPL90805.1"/>
    <property type="molecule type" value="Genomic_DNA"/>
</dbReference>
<name>A0A644VHV0_9ZZZZ</name>
<protein>
    <recommendedName>
        <fullName evidence="2">Protein kinase domain-containing protein</fullName>
    </recommendedName>
</protein>
<sequence length="190" mass="23143">MIELKEENLIAKGNQRATYFHPEDKNKLIKIDYKKSKKFNQTKEDIKWYKLLKKKDFKDYSHLPKYYGVVETSLGKGQVLELVRDYDGTISKTLRYYLEKDGIPYYQKEFKKFRSFFLDNLILFNEGMRGKNILVRKKNDIEVEFILIDGLGDDNWFKLPNLFKSFLKRKIIRRWDKFYRKHILIYNKNI</sequence>
<proteinExistence type="predicted"/>